<accession>A0ABP1HH65</accession>
<evidence type="ECO:0000313" key="4">
    <source>
        <dbReference type="Proteomes" id="UP001642409"/>
    </source>
</evidence>
<dbReference type="InterPro" id="IPR003591">
    <property type="entry name" value="Leu-rich_rpt_typical-subtyp"/>
</dbReference>
<dbReference type="InterPro" id="IPR050836">
    <property type="entry name" value="SDS22/Internalin_LRR"/>
</dbReference>
<keyword evidence="2" id="KW-0677">Repeat</keyword>
<dbReference type="InterPro" id="IPR032675">
    <property type="entry name" value="LRR_dom_sf"/>
</dbReference>
<comment type="caution">
    <text evidence="3">The sequence shown here is derived from an EMBL/GenBank/DDBJ whole genome shotgun (WGS) entry which is preliminary data.</text>
</comment>
<evidence type="ECO:0000313" key="3">
    <source>
        <dbReference type="EMBL" id="CAL5994464.1"/>
    </source>
</evidence>
<reference evidence="3 4" key="1">
    <citation type="submission" date="2024-07" db="EMBL/GenBank/DDBJ databases">
        <authorList>
            <person name="Akdeniz Z."/>
        </authorList>
    </citation>
    <scope>NUCLEOTIDE SEQUENCE [LARGE SCALE GENOMIC DNA]</scope>
</reference>
<dbReference type="PRINTS" id="PR00019">
    <property type="entry name" value="LEURICHRPT"/>
</dbReference>
<dbReference type="InterPro" id="IPR025875">
    <property type="entry name" value="Leu-rich_rpt_4"/>
</dbReference>
<name>A0ABP1HH65_9EUKA</name>
<dbReference type="Proteomes" id="UP001642409">
    <property type="component" value="Unassembled WGS sequence"/>
</dbReference>
<protein>
    <submittedName>
        <fullName evidence="3">Uncharacterized protein</fullName>
    </submittedName>
</protein>
<dbReference type="SMART" id="SM00369">
    <property type="entry name" value="LRR_TYP"/>
    <property type="match status" value="10"/>
</dbReference>
<sequence>MTQVKSVIITKACQDIKDDMVQNSQNLTIEGFQFNEIIYLPHQLQHLTIKNCFLTNCIGIGQITTLSNLDLSNNKIQNISELKLLTNIKKLNLSSNQLSSIHPLANYTFLECLDLTQNKLVLVNEIEQLSNLKEVKVENNYIVNFSPILKHKNFELNWIKKQNPVDVNICMKYLCISQKEAEKILNNNDYLSTQYICKLIIKYLVKINKVKSDNMIQLEIDNDDEISSLNFTDYLGVTDLCINNCDNIIFQNPPQKINSLWICNSKIQNLNGIEKMQLSKLYINNSLISTNIDAIGKINNVSTLELTSCCLFDITWIGKLQNLTELNVSDNKIEDLSALATLYKLCKLNICQNSVQDVSSLSGLILMKVLDISRNRVSSIECLKSLNSLTYFNMSNNNILNIGICAQMSDLQILHLNNNIIADFIPILRIKNFKFTWISEQRDFKLELNERKDVDTKLIQSSKNSSDYLVKMLSKYKPTITNKILQIKNDSELTHLKFTEYFTIDEIIIKVCNNIVFEEQFKTFKLSAIQCKLQKIDGLDAITQLTYLNLSNNELNDVIELNELVNLRTLILSDNKIARIYWISELQLLQELNVNNNKLITVEALSTLQRLKNLYVNGNMIQDFEYLQDLPIYENQKQQWKSQQCTPTFSDYKYFAGINSNDKSVNELIQKIKQNTYDLKQIGLTKSISNSKIMLRDIDDLKSFSFIDKNAQKLTVTTLEIYQCPNVIFEPRPMHLTNLLIKSSQLSKLNGLENMTQLISLDLGSNKLSKVDELQDLINLKKLVLSNNQINKINWIKKLARLEYLNVSNNRILFINDINEIIDKVKDENGKMQQYPGITDLFIEDNVIQDIQKLKKHKNYKLSWLQKQSELTLQDCINYLEGTGQPDQMLENCKLEKEKQIEEKKLYNQKMVQKYKKKKMGDNQLEIANDEEINYFDFADDLGLLKLQIEKSNPDIQFDVVPKKLLMLWIHHNKTSRIQGVEQMTQLGALSFWDNQISDISPLSTLVNLRSLFLNDNEIEDLRSLESLIEITELNIGINVITNIAPLRKLVKLTSLFMSFNQVKDLSPLESCTKLQKLCAAQNKIESVNPLKSLTGMIQLILTENCIEDFSPLSSHPNRSVYQLDKQSKK</sequence>
<gene>
    <name evidence="3" type="ORF">HINF_LOCUS13568</name>
</gene>
<dbReference type="PROSITE" id="PS51450">
    <property type="entry name" value="LRR"/>
    <property type="match status" value="14"/>
</dbReference>
<dbReference type="SMART" id="SM00365">
    <property type="entry name" value="LRR_SD22"/>
    <property type="match status" value="14"/>
</dbReference>
<dbReference type="Gene3D" id="3.80.10.10">
    <property type="entry name" value="Ribonuclease Inhibitor"/>
    <property type="match status" value="5"/>
</dbReference>
<dbReference type="InterPro" id="IPR001611">
    <property type="entry name" value="Leu-rich_rpt"/>
</dbReference>
<evidence type="ECO:0000256" key="1">
    <source>
        <dbReference type="ARBA" id="ARBA00022614"/>
    </source>
</evidence>
<dbReference type="Pfam" id="PF13855">
    <property type="entry name" value="LRR_8"/>
    <property type="match status" value="1"/>
</dbReference>
<evidence type="ECO:0000256" key="2">
    <source>
        <dbReference type="ARBA" id="ARBA00022737"/>
    </source>
</evidence>
<organism evidence="3 4">
    <name type="scientific">Hexamita inflata</name>
    <dbReference type="NCBI Taxonomy" id="28002"/>
    <lineage>
        <taxon>Eukaryota</taxon>
        <taxon>Metamonada</taxon>
        <taxon>Diplomonadida</taxon>
        <taxon>Hexamitidae</taxon>
        <taxon>Hexamitinae</taxon>
        <taxon>Hexamita</taxon>
    </lineage>
</organism>
<dbReference type="PANTHER" id="PTHR46652:SF3">
    <property type="entry name" value="LEUCINE-RICH REPEAT-CONTAINING PROTEIN 9"/>
    <property type="match status" value="1"/>
</dbReference>
<keyword evidence="4" id="KW-1185">Reference proteome</keyword>
<dbReference type="EMBL" id="CAXDID020000031">
    <property type="protein sequence ID" value="CAL5994464.1"/>
    <property type="molecule type" value="Genomic_DNA"/>
</dbReference>
<dbReference type="SUPFAM" id="SSF52058">
    <property type="entry name" value="L domain-like"/>
    <property type="match status" value="2"/>
</dbReference>
<dbReference type="Pfam" id="PF12799">
    <property type="entry name" value="LRR_4"/>
    <property type="match status" value="1"/>
</dbReference>
<keyword evidence="1" id="KW-0433">Leucine-rich repeat</keyword>
<dbReference type="SMART" id="SM00364">
    <property type="entry name" value="LRR_BAC"/>
    <property type="match status" value="7"/>
</dbReference>
<proteinExistence type="predicted"/>
<dbReference type="PANTHER" id="PTHR46652">
    <property type="entry name" value="LEUCINE-RICH REPEAT AND IQ DOMAIN-CONTAINING PROTEIN 1-RELATED"/>
    <property type="match status" value="1"/>
</dbReference>